<protein>
    <submittedName>
        <fullName evidence="2">Uncharacterized protein</fullName>
    </submittedName>
</protein>
<feature type="compositionally biased region" description="Basic and acidic residues" evidence="1">
    <location>
        <begin position="1"/>
        <end position="12"/>
    </location>
</feature>
<evidence type="ECO:0000313" key="2">
    <source>
        <dbReference type="EMBL" id="KEY63912.1"/>
    </source>
</evidence>
<evidence type="ECO:0000313" key="3">
    <source>
        <dbReference type="Proteomes" id="UP000028045"/>
    </source>
</evidence>
<dbReference type="EMBL" id="KL649625">
    <property type="protein sequence ID" value="KEY63912.1"/>
    <property type="molecule type" value="Genomic_DNA"/>
</dbReference>
<dbReference type="Proteomes" id="UP000028045">
    <property type="component" value="Unassembled WGS sequence"/>
</dbReference>
<evidence type="ECO:0000256" key="1">
    <source>
        <dbReference type="SAM" id="MobiDB-lite"/>
    </source>
</evidence>
<reference evidence="2 3" key="1">
    <citation type="journal article" date="2014" name="BMC Genomics">
        <title>Comparative genome sequencing reveals chemotype-specific gene clusters in the toxigenic black mold Stachybotrys.</title>
        <authorList>
            <person name="Semeiks J."/>
            <person name="Borek D."/>
            <person name="Otwinowski Z."/>
            <person name="Grishin N.V."/>
        </authorList>
    </citation>
    <scope>NUCLEOTIDE SEQUENCE [LARGE SCALE GENOMIC DNA]</scope>
    <source>
        <strain evidence="3">CBS 109288 / IBT 7711</strain>
    </source>
</reference>
<dbReference type="OrthoDB" id="4868006at2759"/>
<feature type="region of interest" description="Disordered" evidence="1">
    <location>
        <begin position="59"/>
        <end position="101"/>
    </location>
</feature>
<keyword evidence="3" id="KW-1185">Reference proteome</keyword>
<feature type="region of interest" description="Disordered" evidence="1">
    <location>
        <begin position="1"/>
        <end position="34"/>
    </location>
</feature>
<dbReference type="AlphaFoldDB" id="A0A084AF33"/>
<sequence>MARSSLRKDHPGWGRTLGTRNSPRSNSGRKPRIKVQTDCFPLEVCRSLDGTDSFVQFVPRSSDAEQASEASGLDPQSLLRSRTSSPEDDMEEASQASLLADYEDTLRSEFDTSYPDEMEVEQNGDLRMTQDQVGHHDSPSPGPTEVSLDQLLDEIRSEDGSTWGVFQQRLLACLDPANEPRLTSSLSQAPLDSEIADTPLHRLFSVVASMTHDVSKIPAERWAIYKAALVKFCDAYEITTMNFRQRLTRLGQILYLPEELEALRSNNWEVMQAVISLVAVIAEVTGPIDEPMNPRLAEKWAMGKQADVTWLKKFFAVKERIYHLRRTDAAAQTESM</sequence>
<proteinExistence type="predicted"/>
<name>A0A084AF33_STACB</name>
<dbReference type="HOGENOM" id="CLU_872030_0_0_1"/>
<accession>A0A084AF33</accession>
<organism evidence="2 3">
    <name type="scientific">Stachybotrys chartarum (strain CBS 109288 / IBT 7711)</name>
    <name type="common">Toxic black mold</name>
    <name type="synonym">Stilbospora chartarum</name>
    <dbReference type="NCBI Taxonomy" id="1280523"/>
    <lineage>
        <taxon>Eukaryota</taxon>
        <taxon>Fungi</taxon>
        <taxon>Dikarya</taxon>
        <taxon>Ascomycota</taxon>
        <taxon>Pezizomycotina</taxon>
        <taxon>Sordariomycetes</taxon>
        <taxon>Hypocreomycetidae</taxon>
        <taxon>Hypocreales</taxon>
        <taxon>Stachybotryaceae</taxon>
        <taxon>Stachybotrys</taxon>
    </lineage>
</organism>
<gene>
    <name evidence="2" type="ORF">S7711_10228</name>
</gene>